<evidence type="ECO:0000256" key="3">
    <source>
        <dbReference type="HAMAP-Rule" id="MF_00032"/>
    </source>
</evidence>
<comment type="function">
    <text evidence="3">Binds to the 50S ribosomal subunit and prevents its association with the 30S ribosomal subunit to form the 70S initiation complex.</text>
</comment>
<dbReference type="PaxDb" id="1435377-SUSAZ_06955"/>
<evidence type="ECO:0000256" key="1">
    <source>
        <dbReference type="ARBA" id="ARBA00022540"/>
    </source>
</evidence>
<name>A0A0U3H618_9CREN</name>
<dbReference type="GeneID" id="14551960"/>
<dbReference type="HAMAP" id="MF_00032">
    <property type="entry name" value="eIF_6"/>
    <property type="match status" value="1"/>
</dbReference>
<dbReference type="InterPro" id="IPR002769">
    <property type="entry name" value="eIF6"/>
</dbReference>
<protein>
    <recommendedName>
        <fullName evidence="3">Translation initiation factor 6</fullName>
        <shortName evidence="3">aIF-6</shortName>
    </recommendedName>
</protein>
<evidence type="ECO:0000256" key="2">
    <source>
        <dbReference type="ARBA" id="ARBA00022917"/>
    </source>
</evidence>
<accession>A0A0U3H618</accession>
<dbReference type="OMA" id="WCAFCGM"/>
<gene>
    <name evidence="3" type="primary">eif6</name>
    <name evidence="4" type="ORF">ATY89_10715</name>
    <name evidence="5" type="ORF">ATZ20_02270</name>
</gene>
<organism evidence="4 7">
    <name type="scientific">Sulfolobus acidocaldarius</name>
    <dbReference type="NCBI Taxonomy" id="2285"/>
    <lineage>
        <taxon>Archaea</taxon>
        <taxon>Thermoproteota</taxon>
        <taxon>Thermoprotei</taxon>
        <taxon>Sulfolobales</taxon>
        <taxon>Sulfolobaceae</taxon>
        <taxon>Sulfolobus</taxon>
    </lineage>
</organism>
<dbReference type="Gene3D" id="3.75.10.10">
    <property type="entry name" value="L-arginine/glycine Amidinotransferase, Chain A"/>
    <property type="match status" value="1"/>
</dbReference>
<dbReference type="EMBL" id="CP013695">
    <property type="protein sequence ID" value="ALU31086.1"/>
    <property type="molecule type" value="Genomic_DNA"/>
</dbReference>
<evidence type="ECO:0000313" key="5">
    <source>
        <dbReference type="EMBL" id="ALU31086.1"/>
    </source>
</evidence>
<dbReference type="GO" id="GO:0003743">
    <property type="term" value="F:translation initiation factor activity"/>
    <property type="evidence" value="ECO:0007669"/>
    <property type="project" value="UniProtKB-UniRule"/>
</dbReference>
<dbReference type="EMBL" id="CP013694">
    <property type="protein sequence ID" value="ALU30368.1"/>
    <property type="molecule type" value="Genomic_DNA"/>
</dbReference>
<dbReference type="SMR" id="A0A0U3H618"/>
<reference evidence="6 7" key="1">
    <citation type="submission" date="2015-12" db="EMBL/GenBank/DDBJ databases">
        <title>A stable core within a dynamic pangenome in Sulfolobus acidocaldarius.</title>
        <authorList>
            <person name="Anderson R."/>
            <person name="Kouris A."/>
            <person name="Seward C."/>
            <person name="Campbell K."/>
            <person name="Whitaker R."/>
        </authorList>
    </citation>
    <scope>NUCLEOTIDE SEQUENCE [LARGE SCALE GENOMIC DNA]</scope>
    <source>
        <strain evidence="4 7">GG12-C01-09</strain>
        <strain evidence="5 6">NG05B_CO5_07</strain>
    </source>
</reference>
<dbReference type="OrthoDB" id="33582at2157"/>
<dbReference type="GO" id="GO:0043022">
    <property type="term" value="F:ribosome binding"/>
    <property type="evidence" value="ECO:0007669"/>
    <property type="project" value="InterPro"/>
</dbReference>
<keyword evidence="2 3" id="KW-0648">Protein biosynthesis</keyword>
<dbReference type="SUPFAM" id="SSF55909">
    <property type="entry name" value="Pentein"/>
    <property type="match status" value="1"/>
</dbReference>
<dbReference type="CDD" id="cd00527">
    <property type="entry name" value="IF6"/>
    <property type="match status" value="1"/>
</dbReference>
<dbReference type="NCBIfam" id="NF003126">
    <property type="entry name" value="PRK04046.1-1"/>
    <property type="match status" value="1"/>
</dbReference>
<comment type="similarity">
    <text evidence="3">Belongs to the eIF-6 family.</text>
</comment>
<evidence type="ECO:0000313" key="7">
    <source>
        <dbReference type="Proteomes" id="UP000065473"/>
    </source>
</evidence>
<evidence type="ECO:0000313" key="4">
    <source>
        <dbReference type="EMBL" id="ALU30368.1"/>
    </source>
</evidence>
<dbReference type="Proteomes" id="UP000065473">
    <property type="component" value="Chromosome"/>
</dbReference>
<sequence length="223" mass="24168">MILDKLSIFGTDNIGIYIFTNDKYTIIPKIDDKEVIEKIQGILKTEIIQTTISKSVLVGILVTGNNDVILLPRTALADEIKVIKEQAKDVRVEVVDIRPTALGNIILSNTHGALIYQDLSEAEINKVKKALQIDTAIKGTIANIITVGSVAVITDKAGLVHIDATEEELKKLSELFKVKLDSGTVNFGSVFIRSGLVANRNGVLVGSSTTGAEILRIQRAFSD</sequence>
<dbReference type="NCBIfam" id="TIGR00323">
    <property type="entry name" value="eIF-6"/>
    <property type="match status" value="1"/>
</dbReference>
<keyword evidence="1 3" id="KW-0396">Initiation factor</keyword>
<dbReference type="RefSeq" id="WP_011278288.1">
    <property type="nucleotide sequence ID" value="NZ_BHWZ01000003.1"/>
</dbReference>
<dbReference type="AlphaFoldDB" id="A0A0U3H618"/>
<dbReference type="PIRSF" id="PIRSF006413">
    <property type="entry name" value="IF-6"/>
    <property type="match status" value="1"/>
</dbReference>
<dbReference type="PANTHER" id="PTHR10784">
    <property type="entry name" value="TRANSLATION INITIATION FACTOR 6"/>
    <property type="match status" value="1"/>
</dbReference>
<proteinExistence type="inferred from homology"/>
<evidence type="ECO:0000313" key="6">
    <source>
        <dbReference type="Proteomes" id="UP000060043"/>
    </source>
</evidence>
<dbReference type="SMART" id="SM00654">
    <property type="entry name" value="eIF6"/>
    <property type="match status" value="1"/>
</dbReference>
<dbReference type="STRING" id="1435377.SUSAZ_06955"/>
<dbReference type="GO" id="GO:0042256">
    <property type="term" value="P:cytosolic ribosome assembly"/>
    <property type="evidence" value="ECO:0007669"/>
    <property type="project" value="InterPro"/>
</dbReference>
<dbReference type="Pfam" id="PF01912">
    <property type="entry name" value="eIF-6"/>
    <property type="match status" value="1"/>
</dbReference>
<dbReference type="Proteomes" id="UP000060043">
    <property type="component" value="Chromosome"/>
</dbReference>